<dbReference type="EMBL" id="BSPK01000111">
    <property type="protein sequence ID" value="GLS67161.1"/>
    <property type="molecule type" value="Genomic_DNA"/>
</dbReference>
<comment type="caution">
    <text evidence="1">The sequence shown here is derived from an EMBL/GenBank/DDBJ whole genome shotgun (WGS) entry which is preliminary data.</text>
</comment>
<dbReference type="EMBL" id="BJZU01000043">
    <property type="protein sequence ID" value="GEP04320.1"/>
    <property type="molecule type" value="Genomic_DNA"/>
</dbReference>
<reference evidence="2" key="4">
    <citation type="submission" date="2023-01" db="EMBL/GenBank/DDBJ databases">
        <title>Draft genome sequence of Methylobacterium oxalidis strain NBRC 107715.</title>
        <authorList>
            <person name="Sun Q."/>
            <person name="Mori K."/>
        </authorList>
    </citation>
    <scope>NUCLEOTIDE SEQUENCE</scope>
    <source>
        <strain evidence="2">NBRC 107715</strain>
    </source>
</reference>
<evidence type="ECO:0000313" key="4">
    <source>
        <dbReference type="Proteomes" id="UP001156856"/>
    </source>
</evidence>
<reference evidence="4" key="2">
    <citation type="journal article" date="2019" name="Int. J. Syst. Evol. Microbiol.">
        <title>The Global Catalogue of Microorganisms (GCM) 10K type strain sequencing project: providing services to taxonomists for standard genome sequencing and annotation.</title>
        <authorList>
            <consortium name="The Broad Institute Genomics Platform"/>
            <consortium name="The Broad Institute Genome Sequencing Center for Infectious Disease"/>
            <person name="Wu L."/>
            <person name="Ma J."/>
        </authorList>
    </citation>
    <scope>NUCLEOTIDE SEQUENCE [LARGE SCALE GENOMIC DNA]</scope>
    <source>
        <strain evidence="4">NBRC 107715</strain>
    </source>
</reference>
<evidence type="ECO:0000313" key="2">
    <source>
        <dbReference type="EMBL" id="GLS67161.1"/>
    </source>
</evidence>
<reference evidence="1 3" key="3">
    <citation type="submission" date="2019-07" db="EMBL/GenBank/DDBJ databases">
        <title>Whole genome shotgun sequence of Methylobacterium oxalidis NBRC 107715.</title>
        <authorList>
            <person name="Hosoyama A."/>
            <person name="Uohara A."/>
            <person name="Ohji S."/>
            <person name="Ichikawa N."/>
        </authorList>
    </citation>
    <scope>NUCLEOTIDE SEQUENCE [LARGE SCALE GENOMIC DNA]</scope>
    <source>
        <strain evidence="1 3">NBRC 107715</strain>
    </source>
</reference>
<protein>
    <submittedName>
        <fullName evidence="1">Uncharacterized protein</fullName>
    </submittedName>
</protein>
<dbReference type="RefSeq" id="WP_147025957.1">
    <property type="nucleotide sequence ID" value="NZ_BJZU01000043.1"/>
</dbReference>
<evidence type="ECO:0000313" key="1">
    <source>
        <dbReference type="EMBL" id="GEP04320.1"/>
    </source>
</evidence>
<reference evidence="2" key="1">
    <citation type="journal article" date="2014" name="Int. J. Syst. Evol. Microbiol.">
        <title>Complete genome of a new Firmicutes species belonging to the dominant human colonic microbiota ('Ruminococcus bicirculans') reveals two chromosomes and a selective capacity to utilize plant glucans.</title>
        <authorList>
            <consortium name="NISC Comparative Sequencing Program"/>
            <person name="Wegmann U."/>
            <person name="Louis P."/>
            <person name="Goesmann A."/>
            <person name="Henrissat B."/>
            <person name="Duncan S.H."/>
            <person name="Flint H.J."/>
        </authorList>
    </citation>
    <scope>NUCLEOTIDE SEQUENCE</scope>
    <source>
        <strain evidence="2">NBRC 107715</strain>
    </source>
</reference>
<proteinExistence type="predicted"/>
<gene>
    <name evidence="2" type="ORF">GCM10007888_55440</name>
    <name evidence="1" type="ORF">MOX02_23580</name>
</gene>
<evidence type="ECO:0000313" key="3">
    <source>
        <dbReference type="Proteomes" id="UP000321960"/>
    </source>
</evidence>
<dbReference type="Proteomes" id="UP001156856">
    <property type="component" value="Unassembled WGS sequence"/>
</dbReference>
<dbReference type="AlphaFoldDB" id="A0A512J309"/>
<organism evidence="1 3">
    <name type="scientific">Methylobacterium oxalidis</name>
    <dbReference type="NCBI Taxonomy" id="944322"/>
    <lineage>
        <taxon>Bacteria</taxon>
        <taxon>Pseudomonadati</taxon>
        <taxon>Pseudomonadota</taxon>
        <taxon>Alphaproteobacteria</taxon>
        <taxon>Hyphomicrobiales</taxon>
        <taxon>Methylobacteriaceae</taxon>
        <taxon>Methylobacterium</taxon>
    </lineage>
</organism>
<dbReference type="Proteomes" id="UP000321960">
    <property type="component" value="Unassembled WGS sequence"/>
</dbReference>
<dbReference type="OrthoDB" id="5244773at2"/>
<keyword evidence="4" id="KW-1185">Reference proteome</keyword>
<accession>A0A512J309</accession>
<name>A0A512J309_9HYPH</name>
<sequence length="91" mass="10397">MANNAQPTSGTPGRGFQVRQVTNIQASWQERERGEEGLFTLQLILDNGVEEYIIEPEGEDLEPLLRLFEMSKHTTFDIERKVLMFSNLGVE</sequence>